<feature type="region of interest" description="Disordered" evidence="1">
    <location>
        <begin position="1"/>
        <end position="66"/>
    </location>
</feature>
<evidence type="ECO:0000313" key="2">
    <source>
        <dbReference type="EMBL" id="TNN70332.1"/>
    </source>
</evidence>
<proteinExistence type="predicted"/>
<keyword evidence="3" id="KW-1185">Reference proteome</keyword>
<dbReference type="AlphaFoldDB" id="A0A4Z2HZF8"/>
<comment type="caution">
    <text evidence="2">The sequence shown here is derived from an EMBL/GenBank/DDBJ whole genome shotgun (WGS) entry which is preliminary data.</text>
</comment>
<reference evidence="2 3" key="1">
    <citation type="submission" date="2019-03" db="EMBL/GenBank/DDBJ databases">
        <title>First draft genome of Liparis tanakae, snailfish: a comprehensive survey of snailfish specific genes.</title>
        <authorList>
            <person name="Kim W."/>
            <person name="Song I."/>
            <person name="Jeong J.-H."/>
            <person name="Kim D."/>
            <person name="Kim S."/>
            <person name="Ryu S."/>
            <person name="Song J.Y."/>
            <person name="Lee S.K."/>
        </authorList>
    </citation>
    <scope>NUCLEOTIDE SEQUENCE [LARGE SCALE GENOMIC DNA]</scope>
    <source>
        <tissue evidence="2">Muscle</tissue>
    </source>
</reference>
<organism evidence="2 3">
    <name type="scientific">Liparis tanakae</name>
    <name type="common">Tanaka's snailfish</name>
    <dbReference type="NCBI Taxonomy" id="230148"/>
    <lineage>
        <taxon>Eukaryota</taxon>
        <taxon>Metazoa</taxon>
        <taxon>Chordata</taxon>
        <taxon>Craniata</taxon>
        <taxon>Vertebrata</taxon>
        <taxon>Euteleostomi</taxon>
        <taxon>Actinopterygii</taxon>
        <taxon>Neopterygii</taxon>
        <taxon>Teleostei</taxon>
        <taxon>Neoteleostei</taxon>
        <taxon>Acanthomorphata</taxon>
        <taxon>Eupercaria</taxon>
        <taxon>Perciformes</taxon>
        <taxon>Cottioidei</taxon>
        <taxon>Cottales</taxon>
        <taxon>Liparidae</taxon>
        <taxon>Liparis</taxon>
    </lineage>
</organism>
<gene>
    <name evidence="2" type="ORF">EYF80_019546</name>
</gene>
<evidence type="ECO:0000313" key="3">
    <source>
        <dbReference type="Proteomes" id="UP000314294"/>
    </source>
</evidence>
<dbReference type="Proteomes" id="UP000314294">
    <property type="component" value="Unassembled WGS sequence"/>
</dbReference>
<evidence type="ECO:0000256" key="1">
    <source>
        <dbReference type="SAM" id="MobiDB-lite"/>
    </source>
</evidence>
<accession>A0A4Z2HZF8</accession>
<sequence>MSLELSFPSVSDLRDPARPSRGRRGSGVKAQRPSGCFTGPGAREGGGGLDSEEDLWRCPPGNGPRL</sequence>
<dbReference type="EMBL" id="SRLO01000165">
    <property type="protein sequence ID" value="TNN70332.1"/>
    <property type="molecule type" value="Genomic_DNA"/>
</dbReference>
<name>A0A4Z2HZF8_9TELE</name>
<protein>
    <submittedName>
        <fullName evidence="2">Uncharacterized protein</fullName>
    </submittedName>
</protein>